<dbReference type="Pfam" id="PF02441">
    <property type="entry name" value="Flavoprotein"/>
    <property type="match status" value="1"/>
</dbReference>
<protein>
    <recommendedName>
        <fullName evidence="1">Flavoprotein domain-containing protein</fullName>
    </recommendedName>
</protein>
<proteinExistence type="predicted"/>
<dbReference type="GO" id="GO:0010181">
    <property type="term" value="F:FMN binding"/>
    <property type="evidence" value="ECO:0007669"/>
    <property type="project" value="TreeGrafter"/>
</dbReference>
<reference evidence="2" key="1">
    <citation type="submission" date="2020-10" db="EMBL/GenBank/DDBJ databases">
        <authorList>
            <person name="Gilroy R."/>
        </authorList>
    </citation>
    <scope>NUCLEOTIDE SEQUENCE</scope>
    <source>
        <strain evidence="2">35461</strain>
    </source>
</reference>
<dbReference type="AlphaFoldDB" id="A0A9D1NNA6"/>
<name>A0A9D1NNA6_9BACT</name>
<dbReference type="EMBL" id="DVOR01000219">
    <property type="protein sequence ID" value="HIV09795.1"/>
    <property type="molecule type" value="Genomic_DNA"/>
</dbReference>
<dbReference type="GO" id="GO:0015937">
    <property type="term" value="P:coenzyme A biosynthetic process"/>
    <property type="evidence" value="ECO:0007669"/>
    <property type="project" value="TreeGrafter"/>
</dbReference>
<gene>
    <name evidence="2" type="ORF">IAC79_06760</name>
</gene>
<feature type="domain" description="Flavoprotein" evidence="1">
    <location>
        <begin position="4"/>
        <end position="173"/>
    </location>
</feature>
<dbReference type="GO" id="GO:0071513">
    <property type="term" value="C:phosphopantothenoylcysteine decarboxylase complex"/>
    <property type="evidence" value="ECO:0007669"/>
    <property type="project" value="TreeGrafter"/>
</dbReference>
<dbReference type="Gene3D" id="3.40.50.1950">
    <property type="entry name" value="Flavin prenyltransferase-like"/>
    <property type="match status" value="1"/>
</dbReference>
<dbReference type="PANTHER" id="PTHR14359">
    <property type="entry name" value="HOMO-OLIGOMERIC FLAVIN CONTAINING CYS DECARBOXYLASE FAMILY"/>
    <property type="match status" value="1"/>
</dbReference>
<dbReference type="SUPFAM" id="SSF52507">
    <property type="entry name" value="Homo-oligomeric flavin-containing Cys decarboxylases, HFCD"/>
    <property type="match status" value="1"/>
</dbReference>
<evidence type="ECO:0000313" key="3">
    <source>
        <dbReference type="Proteomes" id="UP000886845"/>
    </source>
</evidence>
<dbReference type="GO" id="GO:0004633">
    <property type="term" value="F:phosphopantothenoylcysteine decarboxylase activity"/>
    <property type="evidence" value="ECO:0007669"/>
    <property type="project" value="TreeGrafter"/>
</dbReference>
<dbReference type="PROSITE" id="PS51257">
    <property type="entry name" value="PROKAR_LIPOPROTEIN"/>
    <property type="match status" value="1"/>
</dbReference>
<evidence type="ECO:0000259" key="1">
    <source>
        <dbReference type="Pfam" id="PF02441"/>
    </source>
</evidence>
<dbReference type="Proteomes" id="UP000886845">
    <property type="component" value="Unassembled WGS sequence"/>
</dbReference>
<organism evidence="2 3">
    <name type="scientific">Candidatus Spyradenecus faecavium</name>
    <dbReference type="NCBI Taxonomy" id="2840947"/>
    <lineage>
        <taxon>Bacteria</taxon>
        <taxon>Pseudomonadati</taxon>
        <taxon>Lentisphaerota</taxon>
        <taxon>Lentisphaeria</taxon>
        <taxon>Lentisphaerales</taxon>
        <taxon>Lentisphaeraceae</taxon>
        <taxon>Lentisphaeraceae incertae sedis</taxon>
        <taxon>Candidatus Spyradenecus</taxon>
    </lineage>
</organism>
<reference evidence="2" key="2">
    <citation type="journal article" date="2021" name="PeerJ">
        <title>Extensive microbial diversity within the chicken gut microbiome revealed by metagenomics and culture.</title>
        <authorList>
            <person name="Gilroy R."/>
            <person name="Ravi A."/>
            <person name="Getino M."/>
            <person name="Pursley I."/>
            <person name="Horton D.L."/>
            <person name="Alikhan N.F."/>
            <person name="Baker D."/>
            <person name="Gharbi K."/>
            <person name="Hall N."/>
            <person name="Watson M."/>
            <person name="Adriaenssens E.M."/>
            <person name="Foster-Nyarko E."/>
            <person name="Jarju S."/>
            <person name="Secka A."/>
            <person name="Antonio M."/>
            <person name="Oren A."/>
            <person name="Chaudhuri R.R."/>
            <person name="La Ragione R."/>
            <person name="Hildebrand F."/>
            <person name="Pallen M.J."/>
        </authorList>
    </citation>
    <scope>NUCLEOTIDE SEQUENCE</scope>
    <source>
        <strain evidence="2">35461</strain>
    </source>
</reference>
<comment type="caution">
    <text evidence="2">The sequence shown here is derived from an EMBL/GenBank/DDBJ whole genome shotgun (WGS) entry which is preliminary data.</text>
</comment>
<dbReference type="InterPro" id="IPR003382">
    <property type="entry name" value="Flavoprotein"/>
</dbReference>
<dbReference type="InterPro" id="IPR036551">
    <property type="entry name" value="Flavin_trans-like"/>
</dbReference>
<accession>A0A9D1NNA6</accession>
<evidence type="ECO:0000313" key="2">
    <source>
        <dbReference type="EMBL" id="HIV09795.1"/>
    </source>
</evidence>
<dbReference type="PANTHER" id="PTHR14359:SF6">
    <property type="entry name" value="PHOSPHOPANTOTHENOYLCYSTEINE DECARBOXYLASE"/>
    <property type="match status" value="1"/>
</dbReference>
<sequence>MSVRVALGVTGAIACYKACSLVRLMVREGWEVRVAATPRALDFVGEITWRTLSQHPVETDAFAARPDWHPLHIELAQWCDLFVVAPCSANTMAKLAHGLADNLLTQAALACTKPLVLAPAMNGAMWANPATQANAEALKARGARILDPEAGELACGVTGTGRLPEPEALFEALRRIAGERA</sequence>